<dbReference type="Gene3D" id="1.10.10.60">
    <property type="entry name" value="Homeodomain-like"/>
    <property type="match status" value="1"/>
</dbReference>
<evidence type="ECO:0000256" key="5">
    <source>
        <dbReference type="PROSITE-ProRule" id="PRU00108"/>
    </source>
</evidence>
<dbReference type="InterPro" id="IPR009057">
    <property type="entry name" value="Homeodomain-like_sf"/>
</dbReference>
<feature type="region of interest" description="Disordered" evidence="6">
    <location>
        <begin position="31"/>
        <end position="81"/>
    </location>
</feature>
<dbReference type="GO" id="GO:0000981">
    <property type="term" value="F:DNA-binding transcription factor activity, RNA polymerase II-specific"/>
    <property type="evidence" value="ECO:0007669"/>
    <property type="project" value="TreeGrafter"/>
</dbReference>
<keyword evidence="3 5" id="KW-0371">Homeobox</keyword>
<dbReference type="SMART" id="SM00389">
    <property type="entry name" value="HOX"/>
    <property type="match status" value="1"/>
</dbReference>
<dbReference type="CDD" id="cd00086">
    <property type="entry name" value="homeodomain"/>
    <property type="match status" value="1"/>
</dbReference>
<evidence type="ECO:0000259" key="7">
    <source>
        <dbReference type="PROSITE" id="PS50071"/>
    </source>
</evidence>
<feature type="compositionally biased region" description="Pro residues" evidence="6">
    <location>
        <begin position="33"/>
        <end position="42"/>
    </location>
</feature>
<accession>A0AAP0RKT0</accession>
<evidence type="ECO:0000256" key="6">
    <source>
        <dbReference type="SAM" id="MobiDB-lite"/>
    </source>
</evidence>
<dbReference type="GO" id="GO:0003677">
    <property type="term" value="F:DNA binding"/>
    <property type="evidence" value="ECO:0007669"/>
    <property type="project" value="UniProtKB-UniRule"/>
</dbReference>
<reference evidence="8 9" key="1">
    <citation type="journal article" date="2024" name="Plant J.">
        <title>Genome sequences and population genomics reveal climatic adaptation and genomic divergence between two closely related sweetgum species.</title>
        <authorList>
            <person name="Xu W.Q."/>
            <person name="Ren C.Q."/>
            <person name="Zhang X.Y."/>
            <person name="Comes H.P."/>
            <person name="Liu X.H."/>
            <person name="Li Y.G."/>
            <person name="Kettle C.J."/>
            <person name="Jalonen R."/>
            <person name="Gaisberger H."/>
            <person name="Ma Y.Z."/>
            <person name="Qiu Y.X."/>
        </authorList>
    </citation>
    <scope>NUCLEOTIDE SEQUENCE [LARGE SCALE GENOMIC DNA]</scope>
    <source>
        <strain evidence="8">Hangzhou</strain>
    </source>
</reference>
<dbReference type="InterPro" id="IPR001356">
    <property type="entry name" value="HD"/>
</dbReference>
<dbReference type="AlphaFoldDB" id="A0AAP0RKT0"/>
<evidence type="ECO:0000313" key="8">
    <source>
        <dbReference type="EMBL" id="KAK9279912.1"/>
    </source>
</evidence>
<dbReference type="EMBL" id="JBBPBK010000008">
    <property type="protein sequence ID" value="KAK9279912.1"/>
    <property type="molecule type" value="Genomic_DNA"/>
</dbReference>
<name>A0AAP0RKT0_LIQFO</name>
<evidence type="ECO:0000256" key="1">
    <source>
        <dbReference type="ARBA" id="ARBA00004123"/>
    </source>
</evidence>
<sequence>MAFAPSSFHTTMTVRRISPSHSARLSLFVGHPRPNPIIPRLPPSRSVLAFSRRRNTSPANTSSKKKKKNLPRNDAKGEDDLDEDAFEALFNQLEEDLKNDDLSIDDNDDEISEEDLVRLERELEEALGDDVELLGMLNSTAEDIESDSDAKEEQHNEDDNDEEEEEEERPVKLKNWQLRRLASALKTGRRKTSIKSLAAELCLDRAIVLELLRDPPPNLLLMSAALPDKQVSTISEPETKPMDTVPAKTTVEAAVPEDKVKVPIHVMQSRWSAQKRLKKVHVETLERVYRRTKRPTNAMISSIVLVTNLPRKRVVKWFEDKRGEDGVPDHRLPYQRSTPATVFPH</sequence>
<feature type="domain" description="Homeobox" evidence="7">
    <location>
        <begin position="268"/>
        <end position="322"/>
    </location>
</feature>
<comment type="subcellular location">
    <subcellularLocation>
        <location evidence="1 5">Nucleus</location>
    </subcellularLocation>
</comment>
<dbReference type="PANTHER" id="PTHR15467">
    <property type="entry name" value="ZINC-FINGERS AND HOMEOBOXES RELATED"/>
    <property type="match status" value="1"/>
</dbReference>
<keyword evidence="2 5" id="KW-0238">DNA-binding</keyword>
<gene>
    <name evidence="8" type="ORF">L1049_013596</name>
</gene>
<feature type="region of interest" description="Disordered" evidence="6">
    <location>
        <begin position="326"/>
        <end position="345"/>
    </location>
</feature>
<evidence type="ECO:0000256" key="3">
    <source>
        <dbReference type="ARBA" id="ARBA00023155"/>
    </source>
</evidence>
<protein>
    <recommendedName>
        <fullName evidence="7">Homeobox domain-containing protein</fullName>
    </recommendedName>
</protein>
<organism evidence="8 9">
    <name type="scientific">Liquidambar formosana</name>
    <name type="common">Formosan gum</name>
    <dbReference type="NCBI Taxonomy" id="63359"/>
    <lineage>
        <taxon>Eukaryota</taxon>
        <taxon>Viridiplantae</taxon>
        <taxon>Streptophyta</taxon>
        <taxon>Embryophyta</taxon>
        <taxon>Tracheophyta</taxon>
        <taxon>Spermatophyta</taxon>
        <taxon>Magnoliopsida</taxon>
        <taxon>eudicotyledons</taxon>
        <taxon>Gunneridae</taxon>
        <taxon>Pentapetalae</taxon>
        <taxon>Saxifragales</taxon>
        <taxon>Altingiaceae</taxon>
        <taxon>Liquidambar</taxon>
    </lineage>
</organism>
<keyword evidence="9" id="KW-1185">Reference proteome</keyword>
<comment type="caution">
    <text evidence="8">The sequence shown here is derived from an EMBL/GenBank/DDBJ whole genome shotgun (WGS) entry which is preliminary data.</text>
</comment>
<keyword evidence="4 5" id="KW-0539">Nucleus</keyword>
<dbReference type="Proteomes" id="UP001415857">
    <property type="component" value="Unassembled WGS sequence"/>
</dbReference>
<feature type="DNA-binding region" description="Homeobox" evidence="5">
    <location>
        <begin position="270"/>
        <end position="323"/>
    </location>
</feature>
<dbReference type="PANTHER" id="PTHR15467:SF9">
    <property type="entry name" value="HOMEOBOX DOMAIN-CONTAINING PROTEIN"/>
    <property type="match status" value="1"/>
</dbReference>
<feature type="compositionally biased region" description="Acidic residues" evidence="6">
    <location>
        <begin position="155"/>
        <end position="168"/>
    </location>
</feature>
<dbReference type="GO" id="GO:0005634">
    <property type="term" value="C:nucleus"/>
    <property type="evidence" value="ECO:0007669"/>
    <property type="project" value="UniProtKB-SubCell"/>
</dbReference>
<evidence type="ECO:0000313" key="9">
    <source>
        <dbReference type="Proteomes" id="UP001415857"/>
    </source>
</evidence>
<dbReference type="SUPFAM" id="SSF46689">
    <property type="entry name" value="Homeodomain-like"/>
    <property type="match status" value="1"/>
</dbReference>
<dbReference type="PROSITE" id="PS50071">
    <property type="entry name" value="HOMEOBOX_2"/>
    <property type="match status" value="1"/>
</dbReference>
<proteinExistence type="predicted"/>
<evidence type="ECO:0000256" key="4">
    <source>
        <dbReference type="ARBA" id="ARBA00023242"/>
    </source>
</evidence>
<feature type="region of interest" description="Disordered" evidence="6">
    <location>
        <begin position="142"/>
        <end position="170"/>
    </location>
</feature>
<evidence type="ECO:0000256" key="2">
    <source>
        <dbReference type="ARBA" id="ARBA00023125"/>
    </source>
</evidence>
<feature type="compositionally biased region" description="Polar residues" evidence="6">
    <location>
        <begin position="335"/>
        <end position="345"/>
    </location>
</feature>